<dbReference type="GO" id="GO:0004808">
    <property type="term" value="F:tRNA (5-methylaminomethyl-2-thiouridylate)(34)-methyltransferase activity"/>
    <property type="evidence" value="ECO:0007669"/>
    <property type="project" value="InterPro"/>
</dbReference>
<protein>
    <submittedName>
        <fullName evidence="2">tRNA U34 5-methylaminomethyl-2-thiouridine-forming methyltransferase MnmC</fullName>
    </submittedName>
</protein>
<dbReference type="Proteomes" id="UP000253517">
    <property type="component" value="Unassembled WGS sequence"/>
</dbReference>
<keyword evidence="2" id="KW-0808">Transferase</keyword>
<dbReference type="InterPro" id="IPR029063">
    <property type="entry name" value="SAM-dependent_MTases_sf"/>
</dbReference>
<dbReference type="PANTHER" id="PTHR39963:SF1">
    <property type="entry name" value="MNMC-LIKE METHYLTRANSFERASE DOMAIN-CONTAINING PROTEIN"/>
    <property type="match status" value="1"/>
</dbReference>
<organism evidence="2 3">
    <name type="scientific">Schleiferia thermophila</name>
    <dbReference type="NCBI Taxonomy" id="884107"/>
    <lineage>
        <taxon>Bacteria</taxon>
        <taxon>Pseudomonadati</taxon>
        <taxon>Bacteroidota</taxon>
        <taxon>Flavobacteriia</taxon>
        <taxon>Flavobacteriales</taxon>
        <taxon>Schleiferiaceae</taxon>
        <taxon>Schleiferia</taxon>
    </lineage>
</organism>
<sequence>MFQIAETRDGTPTVINTLLNQSYHSMHGALMESMHVFIGEGLQYFTSKFQHSVIRIFEMGFGTGLNALLTYQYAKAHGLKIHYQAVEKHPLPVDLVLSLNLHHFLGVSETLITQFHHSQHFPNAVCVDDDFLIAVGHLDMREVLLSPGSIDLMYFDAFSPSVQPELWSEDIMRTCFQALSVPGVWVTYSCKGDVRRALIKAGFQVEKIPGPPGKREMLRALKI</sequence>
<dbReference type="Pfam" id="PF05430">
    <property type="entry name" value="Methyltransf_30"/>
    <property type="match status" value="1"/>
</dbReference>
<dbReference type="SUPFAM" id="SSF53335">
    <property type="entry name" value="S-adenosyl-L-methionine-dependent methyltransferases"/>
    <property type="match status" value="1"/>
</dbReference>
<accession>A0A369A705</accession>
<dbReference type="Gene3D" id="3.40.50.150">
    <property type="entry name" value="Vaccinia Virus protein VP39"/>
    <property type="match status" value="1"/>
</dbReference>
<name>A0A369A705_9FLAO</name>
<comment type="caution">
    <text evidence="2">The sequence shown here is derived from an EMBL/GenBank/DDBJ whole genome shotgun (WGS) entry which is preliminary data.</text>
</comment>
<dbReference type="GO" id="GO:0016645">
    <property type="term" value="F:oxidoreductase activity, acting on the CH-NH group of donors"/>
    <property type="evidence" value="ECO:0007669"/>
    <property type="project" value="InterPro"/>
</dbReference>
<evidence type="ECO:0000313" key="2">
    <source>
        <dbReference type="EMBL" id="RCX04945.1"/>
    </source>
</evidence>
<dbReference type="RefSeq" id="WP_037357788.1">
    <property type="nucleotide sequence ID" value="NZ_BHZF01000001.1"/>
</dbReference>
<dbReference type="PANTHER" id="PTHR39963">
    <property type="entry name" value="SLL0983 PROTEIN"/>
    <property type="match status" value="1"/>
</dbReference>
<evidence type="ECO:0000313" key="3">
    <source>
        <dbReference type="Proteomes" id="UP000253517"/>
    </source>
</evidence>
<dbReference type="InterPro" id="IPR047785">
    <property type="entry name" value="tRNA_MNMC2"/>
</dbReference>
<reference evidence="2 3" key="1">
    <citation type="submission" date="2018-07" db="EMBL/GenBank/DDBJ databases">
        <title>Genomic Encyclopedia of Type Strains, Phase IV (KMG-IV): sequencing the most valuable type-strain genomes for metagenomic binning, comparative biology and taxonomic classification.</title>
        <authorList>
            <person name="Goeker M."/>
        </authorList>
    </citation>
    <scope>NUCLEOTIDE SEQUENCE [LARGE SCALE GENOMIC DNA]</scope>
    <source>
        <strain evidence="2 3">DSM 21410</strain>
    </source>
</reference>
<dbReference type="InterPro" id="IPR008471">
    <property type="entry name" value="MnmC-like_methylTransf"/>
</dbReference>
<keyword evidence="2" id="KW-0489">Methyltransferase</keyword>
<feature type="domain" description="MnmC-like methyltransferase" evidence="1">
    <location>
        <begin position="109"/>
        <end position="222"/>
    </location>
</feature>
<dbReference type="AlphaFoldDB" id="A0A369A705"/>
<evidence type="ECO:0000259" key="1">
    <source>
        <dbReference type="Pfam" id="PF05430"/>
    </source>
</evidence>
<gene>
    <name evidence="2" type="ORF">DES35_101224</name>
</gene>
<dbReference type="GO" id="GO:0032259">
    <property type="term" value="P:methylation"/>
    <property type="evidence" value="ECO:0007669"/>
    <property type="project" value="UniProtKB-KW"/>
</dbReference>
<dbReference type="EMBL" id="QPJS01000001">
    <property type="protein sequence ID" value="RCX04945.1"/>
    <property type="molecule type" value="Genomic_DNA"/>
</dbReference>
<dbReference type="NCBIfam" id="NF033855">
    <property type="entry name" value="tRNA_MNMC2"/>
    <property type="match status" value="1"/>
</dbReference>
<proteinExistence type="predicted"/>
<keyword evidence="3" id="KW-1185">Reference proteome</keyword>